<proteinExistence type="predicted"/>
<feature type="chain" id="PRO_5019481913" evidence="1">
    <location>
        <begin position="23"/>
        <end position="182"/>
    </location>
</feature>
<sequence>MMSSKLNVLPLVLMLFECSVLAATPLPDTTMRISMVVADITCQLNNGQGLSQQIAMPLVSLAELQAGQGRSAEAPLIVNCAGSSTQPQSILLSVQPAAGSSLMTDGSDGQLKTSKTGVGLQLTWKYNGLPVSLAEGDTVFLPAMSQGGVWNLGIVAKTIAVVGETASSGEYTGALTLRLRYS</sequence>
<dbReference type="SUPFAM" id="SSF49401">
    <property type="entry name" value="Bacterial adhesins"/>
    <property type="match status" value="1"/>
</dbReference>
<feature type="domain" description="Fimbrial-type adhesion" evidence="2">
    <location>
        <begin position="33"/>
        <end position="181"/>
    </location>
</feature>
<organism evidence="3">
    <name type="scientific">Salmonella enteritidis</name>
    <dbReference type="NCBI Taxonomy" id="149539"/>
    <lineage>
        <taxon>Bacteria</taxon>
        <taxon>Pseudomonadati</taxon>
        <taxon>Pseudomonadota</taxon>
        <taxon>Gammaproteobacteria</taxon>
        <taxon>Enterobacterales</taxon>
        <taxon>Enterobacteriaceae</taxon>
        <taxon>Salmonella</taxon>
    </lineage>
</organism>
<protein>
    <submittedName>
        <fullName evidence="3">Type 1 fimbrial protein</fullName>
    </submittedName>
</protein>
<evidence type="ECO:0000259" key="2">
    <source>
        <dbReference type="Pfam" id="PF00419"/>
    </source>
</evidence>
<dbReference type="Gene3D" id="2.60.40.1090">
    <property type="entry name" value="Fimbrial-type adhesion domain"/>
    <property type="match status" value="1"/>
</dbReference>
<accession>A0A403FLX3</accession>
<dbReference type="Pfam" id="PF00419">
    <property type="entry name" value="Fimbrial"/>
    <property type="match status" value="1"/>
</dbReference>
<dbReference type="InterPro" id="IPR000259">
    <property type="entry name" value="Adhesion_dom_fimbrial"/>
</dbReference>
<dbReference type="EMBL" id="RTTD01000071">
    <property type="protein sequence ID" value="MJY20972.1"/>
    <property type="molecule type" value="Genomic_DNA"/>
</dbReference>
<dbReference type="InterPro" id="IPR036937">
    <property type="entry name" value="Adhesion_dom_fimbrial_sf"/>
</dbReference>
<dbReference type="AlphaFoldDB" id="A0A403FLX3"/>
<keyword evidence="1" id="KW-0732">Signal</keyword>
<dbReference type="GO" id="GO:0007155">
    <property type="term" value="P:cell adhesion"/>
    <property type="evidence" value="ECO:0007669"/>
    <property type="project" value="InterPro"/>
</dbReference>
<name>A0A403FLX3_SALEN</name>
<reference evidence="3" key="1">
    <citation type="submission" date="2018-07" db="EMBL/GenBank/DDBJ databases">
        <authorList>
            <consortium name="GenomeTrakr network: Whole genome sequencing for foodborne pathogen traceback"/>
        </authorList>
    </citation>
    <scope>NUCLEOTIDE SEQUENCE [LARGE SCALE GENOMIC DNA]</scope>
    <source>
        <strain evidence="3">NC_WHO_S053</strain>
    </source>
</reference>
<evidence type="ECO:0000256" key="1">
    <source>
        <dbReference type="SAM" id="SignalP"/>
    </source>
</evidence>
<evidence type="ECO:0000313" key="3">
    <source>
        <dbReference type="EMBL" id="MJY20972.1"/>
    </source>
</evidence>
<gene>
    <name evidence="3" type="ORF">DTI44_22045</name>
</gene>
<dbReference type="Proteomes" id="UP000839535">
    <property type="component" value="Unassembled WGS sequence"/>
</dbReference>
<dbReference type="InterPro" id="IPR008966">
    <property type="entry name" value="Adhesion_dom_sf"/>
</dbReference>
<dbReference type="GO" id="GO:0009289">
    <property type="term" value="C:pilus"/>
    <property type="evidence" value="ECO:0007669"/>
    <property type="project" value="InterPro"/>
</dbReference>
<feature type="signal peptide" evidence="1">
    <location>
        <begin position="1"/>
        <end position="22"/>
    </location>
</feature>
<comment type="caution">
    <text evidence="3">The sequence shown here is derived from an EMBL/GenBank/DDBJ whole genome shotgun (WGS) entry which is preliminary data.</text>
</comment>